<proteinExistence type="inferred from homology"/>
<evidence type="ECO:0000256" key="7">
    <source>
        <dbReference type="ARBA" id="ARBA00022723"/>
    </source>
</evidence>
<evidence type="ECO:0000256" key="2">
    <source>
        <dbReference type="ARBA" id="ARBA00004167"/>
    </source>
</evidence>
<dbReference type="SUPFAM" id="SSF57850">
    <property type="entry name" value="RING/U-box"/>
    <property type="match status" value="1"/>
</dbReference>
<dbReference type="GO" id="GO:0061630">
    <property type="term" value="F:ubiquitin protein ligase activity"/>
    <property type="evidence" value="ECO:0007669"/>
    <property type="project" value="UniProtKB-EC"/>
</dbReference>
<dbReference type="Gene3D" id="3.30.40.10">
    <property type="entry name" value="Zinc/RING finger domain, C3HC4 (zinc finger)"/>
    <property type="match status" value="1"/>
</dbReference>
<dbReference type="Proteomes" id="UP001632038">
    <property type="component" value="Unassembled WGS sequence"/>
</dbReference>
<comment type="similarity">
    <text evidence="13">Belongs to the RING-type zinc finger family. ATL subfamily.</text>
</comment>
<evidence type="ECO:0000256" key="9">
    <source>
        <dbReference type="ARBA" id="ARBA00022786"/>
    </source>
</evidence>
<dbReference type="GO" id="GO:0016020">
    <property type="term" value="C:membrane"/>
    <property type="evidence" value="ECO:0007669"/>
    <property type="project" value="UniProtKB-SubCell"/>
</dbReference>
<evidence type="ECO:0000313" key="17">
    <source>
        <dbReference type="EMBL" id="KAL3650290.1"/>
    </source>
</evidence>
<accession>A0ABD3EB07</accession>
<protein>
    <recommendedName>
        <fullName evidence="4">RING-type E3 ubiquitin transferase</fullName>
        <ecNumber evidence="4">2.3.2.27</ecNumber>
    </recommendedName>
</protein>
<comment type="subcellular location">
    <subcellularLocation>
        <location evidence="2">Membrane</location>
        <topology evidence="2">Single-pass membrane protein</topology>
    </subcellularLocation>
</comment>
<dbReference type="PROSITE" id="PS50089">
    <property type="entry name" value="ZF_RING_2"/>
    <property type="match status" value="1"/>
</dbReference>
<dbReference type="PANTHER" id="PTHR46913:SF1">
    <property type="entry name" value="RING-H2 FINGER PROTEIN ATL16"/>
    <property type="match status" value="1"/>
</dbReference>
<comment type="caution">
    <text evidence="17">The sequence shown here is derived from an EMBL/GenBank/DDBJ whole genome shotgun (WGS) entry which is preliminary data.</text>
</comment>
<keyword evidence="9" id="KW-0833">Ubl conjugation pathway</keyword>
<dbReference type="SMART" id="SM00184">
    <property type="entry name" value="RING"/>
    <property type="match status" value="1"/>
</dbReference>
<keyword evidence="5" id="KW-0808">Transferase</keyword>
<sequence length="158" mass="17215">MSSQQAPPNASRWGPNDGGDVFQVRGRTLLFIAVLLSIIFAVAFLFFYARGLCRLFPPPQTAIVDRHLAVANLPPPLPRGLDIATINNMPIVLFRNLAAGGFSEAECCICLGIFGGRERVKVLPDCRHRFHSECVDKWLAAEPSCPLCRAALLGDSPV</sequence>
<evidence type="ECO:0000256" key="1">
    <source>
        <dbReference type="ARBA" id="ARBA00000900"/>
    </source>
</evidence>
<evidence type="ECO:0000256" key="5">
    <source>
        <dbReference type="ARBA" id="ARBA00022679"/>
    </source>
</evidence>
<keyword evidence="7" id="KW-0479">Metal-binding</keyword>
<dbReference type="InterPro" id="IPR044600">
    <property type="entry name" value="ATL1/ATL16-like"/>
</dbReference>
<feature type="domain" description="RING-type" evidence="16">
    <location>
        <begin position="107"/>
        <end position="149"/>
    </location>
</feature>
<evidence type="ECO:0000256" key="15">
    <source>
        <dbReference type="SAM" id="Phobius"/>
    </source>
</evidence>
<keyword evidence="10" id="KW-0862">Zinc</keyword>
<evidence type="ECO:0000256" key="3">
    <source>
        <dbReference type="ARBA" id="ARBA00004906"/>
    </source>
</evidence>
<reference evidence="18" key="1">
    <citation type="journal article" date="2024" name="IScience">
        <title>Strigolactones Initiate the Formation of Haustorium-like Structures in Castilleja.</title>
        <authorList>
            <person name="Buerger M."/>
            <person name="Peterson D."/>
            <person name="Chory J."/>
        </authorList>
    </citation>
    <scope>NUCLEOTIDE SEQUENCE [LARGE SCALE GENOMIC DNA]</scope>
</reference>
<organism evidence="17 18">
    <name type="scientific">Castilleja foliolosa</name>
    <dbReference type="NCBI Taxonomy" id="1961234"/>
    <lineage>
        <taxon>Eukaryota</taxon>
        <taxon>Viridiplantae</taxon>
        <taxon>Streptophyta</taxon>
        <taxon>Embryophyta</taxon>
        <taxon>Tracheophyta</taxon>
        <taxon>Spermatophyta</taxon>
        <taxon>Magnoliopsida</taxon>
        <taxon>eudicotyledons</taxon>
        <taxon>Gunneridae</taxon>
        <taxon>Pentapetalae</taxon>
        <taxon>asterids</taxon>
        <taxon>lamiids</taxon>
        <taxon>Lamiales</taxon>
        <taxon>Orobanchaceae</taxon>
        <taxon>Pedicularideae</taxon>
        <taxon>Castillejinae</taxon>
        <taxon>Castilleja</taxon>
    </lineage>
</organism>
<comment type="catalytic activity">
    <reaction evidence="1">
        <text>S-ubiquitinyl-[E2 ubiquitin-conjugating enzyme]-L-cysteine + [acceptor protein]-L-lysine = [E2 ubiquitin-conjugating enzyme]-L-cysteine + N(6)-ubiquitinyl-[acceptor protein]-L-lysine.</text>
        <dbReference type="EC" id="2.3.2.27"/>
    </reaction>
</comment>
<keyword evidence="12 15" id="KW-0472">Membrane</keyword>
<evidence type="ECO:0000256" key="13">
    <source>
        <dbReference type="ARBA" id="ARBA00024209"/>
    </source>
</evidence>
<evidence type="ECO:0000256" key="11">
    <source>
        <dbReference type="ARBA" id="ARBA00022989"/>
    </source>
</evidence>
<dbReference type="PANTHER" id="PTHR46913">
    <property type="entry name" value="RING-H2 FINGER PROTEIN ATL16"/>
    <property type="match status" value="1"/>
</dbReference>
<dbReference type="AlphaFoldDB" id="A0ABD3EB07"/>
<dbReference type="InterPro" id="IPR013083">
    <property type="entry name" value="Znf_RING/FYVE/PHD"/>
</dbReference>
<gene>
    <name evidence="17" type="ORF">CASFOL_006693</name>
</gene>
<dbReference type="Pfam" id="PF13639">
    <property type="entry name" value="zf-RING_2"/>
    <property type="match status" value="1"/>
</dbReference>
<dbReference type="EMBL" id="JAVIJP010000007">
    <property type="protein sequence ID" value="KAL3650290.1"/>
    <property type="molecule type" value="Genomic_DNA"/>
</dbReference>
<dbReference type="GO" id="GO:0008270">
    <property type="term" value="F:zinc ion binding"/>
    <property type="evidence" value="ECO:0007669"/>
    <property type="project" value="UniProtKB-KW"/>
</dbReference>
<evidence type="ECO:0000256" key="4">
    <source>
        <dbReference type="ARBA" id="ARBA00012483"/>
    </source>
</evidence>
<name>A0ABD3EB07_9LAMI</name>
<keyword evidence="11 15" id="KW-1133">Transmembrane helix</keyword>
<evidence type="ECO:0000256" key="8">
    <source>
        <dbReference type="ARBA" id="ARBA00022771"/>
    </source>
</evidence>
<evidence type="ECO:0000259" key="16">
    <source>
        <dbReference type="PROSITE" id="PS50089"/>
    </source>
</evidence>
<evidence type="ECO:0000256" key="14">
    <source>
        <dbReference type="PROSITE-ProRule" id="PRU00175"/>
    </source>
</evidence>
<dbReference type="EC" id="2.3.2.27" evidence="4"/>
<feature type="transmembrane region" description="Helical" evidence="15">
    <location>
        <begin position="29"/>
        <end position="49"/>
    </location>
</feature>
<keyword evidence="8 14" id="KW-0863">Zinc-finger</keyword>
<evidence type="ECO:0000313" key="18">
    <source>
        <dbReference type="Proteomes" id="UP001632038"/>
    </source>
</evidence>
<dbReference type="InterPro" id="IPR001841">
    <property type="entry name" value="Znf_RING"/>
</dbReference>
<evidence type="ECO:0000256" key="12">
    <source>
        <dbReference type="ARBA" id="ARBA00023136"/>
    </source>
</evidence>
<keyword evidence="6 15" id="KW-0812">Transmembrane</keyword>
<keyword evidence="18" id="KW-1185">Reference proteome</keyword>
<evidence type="ECO:0000256" key="6">
    <source>
        <dbReference type="ARBA" id="ARBA00022692"/>
    </source>
</evidence>
<comment type="pathway">
    <text evidence="3">Protein modification; protein ubiquitination.</text>
</comment>
<evidence type="ECO:0000256" key="10">
    <source>
        <dbReference type="ARBA" id="ARBA00022833"/>
    </source>
</evidence>